<keyword evidence="1" id="KW-0812">Transmembrane</keyword>
<dbReference type="STRING" id="1798384.A3D03_03570"/>
<feature type="transmembrane region" description="Helical" evidence="1">
    <location>
        <begin position="108"/>
        <end position="132"/>
    </location>
</feature>
<dbReference type="EMBL" id="MFJN01000057">
    <property type="protein sequence ID" value="OGG20083.1"/>
    <property type="molecule type" value="Genomic_DNA"/>
</dbReference>
<evidence type="ECO:0000256" key="1">
    <source>
        <dbReference type="SAM" id="Phobius"/>
    </source>
</evidence>
<keyword evidence="1" id="KW-0472">Membrane</keyword>
<organism evidence="2 3">
    <name type="scientific">Candidatus Gottesmanbacteria bacterium RIFCSPHIGHO2_02_FULL_40_13</name>
    <dbReference type="NCBI Taxonomy" id="1798384"/>
    <lineage>
        <taxon>Bacteria</taxon>
        <taxon>Candidatus Gottesmaniibacteriota</taxon>
    </lineage>
</organism>
<evidence type="ECO:0000313" key="3">
    <source>
        <dbReference type="Proteomes" id="UP000177092"/>
    </source>
</evidence>
<comment type="caution">
    <text evidence="2">The sequence shown here is derived from an EMBL/GenBank/DDBJ whole genome shotgun (WGS) entry which is preliminary data.</text>
</comment>
<dbReference type="Proteomes" id="UP000177092">
    <property type="component" value="Unassembled WGS sequence"/>
</dbReference>
<proteinExistence type="predicted"/>
<name>A0A1F6A621_9BACT</name>
<dbReference type="Pfam" id="PF04020">
    <property type="entry name" value="Phage_holin_4_2"/>
    <property type="match status" value="1"/>
</dbReference>
<protein>
    <submittedName>
        <fullName evidence="2">Uncharacterized protein</fullName>
    </submittedName>
</protein>
<keyword evidence="1" id="KW-1133">Transmembrane helix</keyword>
<dbReference type="AlphaFoldDB" id="A0A1F6A621"/>
<accession>A0A1F6A621</accession>
<evidence type="ECO:0000313" key="2">
    <source>
        <dbReference type="EMBL" id="OGG20083.1"/>
    </source>
</evidence>
<feature type="transmembrane region" description="Helical" evidence="1">
    <location>
        <begin position="69"/>
        <end position="88"/>
    </location>
</feature>
<feature type="transmembrane region" description="Helical" evidence="1">
    <location>
        <begin position="34"/>
        <end position="57"/>
    </location>
</feature>
<reference evidence="2 3" key="1">
    <citation type="journal article" date="2016" name="Nat. Commun.">
        <title>Thousands of microbial genomes shed light on interconnected biogeochemical processes in an aquifer system.</title>
        <authorList>
            <person name="Anantharaman K."/>
            <person name="Brown C.T."/>
            <person name="Hug L.A."/>
            <person name="Sharon I."/>
            <person name="Castelle C.J."/>
            <person name="Probst A.J."/>
            <person name="Thomas B.C."/>
            <person name="Singh A."/>
            <person name="Wilkins M.J."/>
            <person name="Karaoz U."/>
            <person name="Brodie E.L."/>
            <person name="Williams K.H."/>
            <person name="Hubbard S.S."/>
            <person name="Banfield J.F."/>
        </authorList>
    </citation>
    <scope>NUCLEOTIDE SEQUENCE [LARGE SCALE GENOMIC DNA]</scope>
</reference>
<gene>
    <name evidence="2" type="ORF">A3D03_03570</name>
</gene>
<sequence length="134" mass="15467">MIKVVKKYFLVALSLHFLTLIVPAFNINGPWYDIFYSSFILTVLLIIIKPVLNLIMLPLNILTLNLSSWILNILIFYLWTYLVPNVSINAWKFQGAELGIISLSPMDFSYFATLIIVSVLFIILIQSANWLFHK</sequence>
<dbReference type="InterPro" id="IPR007165">
    <property type="entry name" value="Phage_holin_4_2"/>
</dbReference>